<comment type="caution">
    <text evidence="1">The sequence shown here is derived from an EMBL/GenBank/DDBJ whole genome shotgun (WGS) entry which is preliminary data.</text>
</comment>
<dbReference type="AlphaFoldDB" id="A0A6S7GXE9"/>
<dbReference type="Pfam" id="PF01927">
    <property type="entry name" value="Mut7-C"/>
    <property type="match status" value="2"/>
</dbReference>
<dbReference type="Proteomes" id="UP001152795">
    <property type="component" value="Unassembled WGS sequence"/>
</dbReference>
<dbReference type="PANTHER" id="PTHR47765">
    <property type="entry name" value="3'-5' EXONUCLEASE DOMAIN-CONTAINING PROTEIN"/>
    <property type="match status" value="1"/>
</dbReference>
<evidence type="ECO:0000313" key="2">
    <source>
        <dbReference type="Proteomes" id="UP001152795"/>
    </source>
</evidence>
<dbReference type="OrthoDB" id="18193at2759"/>
<dbReference type="InterPro" id="IPR036397">
    <property type="entry name" value="RNaseH_sf"/>
</dbReference>
<proteinExistence type="predicted"/>
<dbReference type="InterPro" id="IPR002782">
    <property type="entry name" value="Mut7-C_RNAse_dom"/>
</dbReference>
<dbReference type="GO" id="GO:0008408">
    <property type="term" value="F:3'-5' exonuclease activity"/>
    <property type="evidence" value="ECO:0007669"/>
    <property type="project" value="InterPro"/>
</dbReference>
<evidence type="ECO:0000313" key="1">
    <source>
        <dbReference type="EMBL" id="CAB3996658.1"/>
    </source>
</evidence>
<dbReference type="InterPro" id="IPR052408">
    <property type="entry name" value="Exonuclease_MUT-7-like"/>
</dbReference>
<organism evidence="1 2">
    <name type="scientific">Paramuricea clavata</name>
    <name type="common">Red gorgonian</name>
    <name type="synonym">Violescent sea-whip</name>
    <dbReference type="NCBI Taxonomy" id="317549"/>
    <lineage>
        <taxon>Eukaryota</taxon>
        <taxon>Metazoa</taxon>
        <taxon>Cnidaria</taxon>
        <taxon>Anthozoa</taxon>
        <taxon>Octocorallia</taxon>
        <taxon>Malacalcyonacea</taxon>
        <taxon>Plexauridae</taxon>
        <taxon>Paramuricea</taxon>
    </lineage>
</organism>
<dbReference type="Gene3D" id="3.30.420.10">
    <property type="entry name" value="Ribonuclease H-like superfamily/Ribonuclease H"/>
    <property type="match status" value="1"/>
</dbReference>
<reference evidence="1" key="1">
    <citation type="submission" date="2020-04" db="EMBL/GenBank/DDBJ databases">
        <authorList>
            <person name="Alioto T."/>
            <person name="Alioto T."/>
            <person name="Gomez Garrido J."/>
        </authorList>
    </citation>
    <scope>NUCLEOTIDE SEQUENCE</scope>
    <source>
        <strain evidence="1">A484AB</strain>
    </source>
</reference>
<dbReference type="InterPro" id="IPR002562">
    <property type="entry name" value="3'-5'_exonuclease_dom"/>
</dbReference>
<protein>
    <submittedName>
        <fullName evidence="1">Exonuclease mut-7 homolog</fullName>
    </submittedName>
</protein>
<keyword evidence="1" id="KW-0269">Exonuclease</keyword>
<keyword evidence="1" id="KW-0378">Hydrolase</keyword>
<keyword evidence="2" id="KW-1185">Reference proteome</keyword>
<name>A0A6S7GXE9_PARCT</name>
<dbReference type="GO" id="GO:0006139">
    <property type="term" value="P:nucleobase-containing compound metabolic process"/>
    <property type="evidence" value="ECO:0007669"/>
    <property type="project" value="InterPro"/>
</dbReference>
<dbReference type="InterPro" id="IPR012337">
    <property type="entry name" value="RNaseH-like_sf"/>
</dbReference>
<dbReference type="SUPFAM" id="SSF53098">
    <property type="entry name" value="Ribonuclease H-like"/>
    <property type="match status" value="1"/>
</dbReference>
<sequence length="472" mass="53242">MLKKKQAPLETFKKLLSRTTVIKESLCSCGYCRVAYHVQLEEIAEMCGKSDIATPAGLNFSILIKRINRALASHLLLFYLLHRMKILALAKILARTDEDSGTEKTLCALFEIPVIKIKVDKTTQSLTSFGHLSEKGLSLLVQQCLGLPLDKTYQLSDWEQRPLLTKQVEYAALDARCLIDVFEVLKKWMIEGNIVVDLNECSPRLPWLFPKRSRRRQGKPIKQPKPGTSTVELEQLNVPAMKGSPNSPRSFRVVVDNMLQGLGRYLRCCGVDVVMLANEDDHDRAAKIARREDRVILTTGTPYFTLRSQVPLGQCMCVPAGNAKEQILAVFKHFNIQVNTSDVFSRCQVCNGNEYIKVGSILMRQAYINYYDSKHENRGVEGGQHSTNLSKKTSSLLPPLDVNTLTLRSGVRLKIETLPEAMLDKIELFYCCASCGKIFWEGGHFSRICTQFSDVLNDTGTLYQAERKSELR</sequence>
<gene>
    <name evidence="1" type="ORF">PACLA_8A084633</name>
</gene>
<keyword evidence="1" id="KW-0540">Nuclease</keyword>
<dbReference type="GO" id="GO:0003676">
    <property type="term" value="F:nucleic acid binding"/>
    <property type="evidence" value="ECO:0007669"/>
    <property type="project" value="InterPro"/>
</dbReference>
<dbReference type="PANTHER" id="PTHR47765:SF2">
    <property type="entry name" value="EXONUCLEASE MUT-7 HOMOLOG"/>
    <property type="match status" value="1"/>
</dbReference>
<dbReference type="Pfam" id="PF01612">
    <property type="entry name" value="DNA_pol_A_exo1"/>
    <property type="match status" value="1"/>
</dbReference>
<dbReference type="EMBL" id="CACRXK020002918">
    <property type="protein sequence ID" value="CAB3996658.1"/>
    <property type="molecule type" value="Genomic_DNA"/>
</dbReference>
<accession>A0A6S7GXE9</accession>